<dbReference type="EMBL" id="MBTG01000034">
    <property type="protein sequence ID" value="OPH50564.1"/>
    <property type="molecule type" value="Genomic_DNA"/>
</dbReference>
<dbReference type="Gene3D" id="3.30.460.40">
    <property type="match status" value="1"/>
</dbReference>
<evidence type="ECO:0000313" key="2">
    <source>
        <dbReference type="Proteomes" id="UP000190626"/>
    </source>
</evidence>
<keyword evidence="2" id="KW-1185">Reference proteome</keyword>
<dbReference type="Proteomes" id="UP000190626">
    <property type="component" value="Unassembled WGS sequence"/>
</dbReference>
<accession>A0A1V4HD86</accession>
<dbReference type="RefSeq" id="WP_079417779.1">
    <property type="nucleotide sequence ID" value="NZ_MBTG01000034.1"/>
</dbReference>
<dbReference type="AlphaFoldDB" id="A0A1V4HD86"/>
<organism evidence="1 2">
    <name type="scientific">Paenibacillus ferrarius</name>
    <dbReference type="NCBI Taxonomy" id="1469647"/>
    <lineage>
        <taxon>Bacteria</taxon>
        <taxon>Bacillati</taxon>
        <taxon>Bacillota</taxon>
        <taxon>Bacilli</taxon>
        <taxon>Bacillales</taxon>
        <taxon>Paenibacillaceae</taxon>
        <taxon>Paenibacillus</taxon>
    </lineage>
</organism>
<dbReference type="STRING" id="1469647.BC351_07900"/>
<dbReference type="OrthoDB" id="2663421at2"/>
<sequence length="173" mass="19142">MEPDIRNLAAVAEKLEQSGIHYSLGGSGLLYSLGLTSTVRDWDVMTEAPKDSVLHALQDYDIEEISSGDYPFGTEYKLLIHRVSPQVEIIGGMSIHTGHGLCKMPALPVSSWNGIQVGSPEVWYVAYALMNRMEKADALLSFLRETGTNKQIIKLLLNEPLPDEILSEIRNLS</sequence>
<gene>
    <name evidence="1" type="ORF">BC351_07900</name>
</gene>
<name>A0A1V4HD86_9BACL</name>
<evidence type="ECO:0000313" key="1">
    <source>
        <dbReference type="EMBL" id="OPH50564.1"/>
    </source>
</evidence>
<dbReference type="InterPro" id="IPR043519">
    <property type="entry name" value="NT_sf"/>
</dbReference>
<dbReference type="SUPFAM" id="SSF81301">
    <property type="entry name" value="Nucleotidyltransferase"/>
    <property type="match status" value="1"/>
</dbReference>
<protein>
    <submittedName>
        <fullName evidence="1">Uncharacterized protein</fullName>
    </submittedName>
</protein>
<comment type="caution">
    <text evidence="1">The sequence shown here is derived from an EMBL/GenBank/DDBJ whole genome shotgun (WGS) entry which is preliminary data.</text>
</comment>
<proteinExistence type="predicted"/>
<reference evidence="2" key="1">
    <citation type="submission" date="2016-07" db="EMBL/GenBank/DDBJ databases">
        <authorList>
            <person name="Florea S."/>
            <person name="Webb J.S."/>
            <person name="Jaromczyk J."/>
            <person name="Schardl C.L."/>
        </authorList>
    </citation>
    <scope>NUCLEOTIDE SEQUENCE [LARGE SCALE GENOMIC DNA]</scope>
    <source>
        <strain evidence="2">CY1</strain>
    </source>
</reference>